<dbReference type="EMBL" id="VTET01000008">
    <property type="protein sequence ID" value="TYS70235.1"/>
    <property type="molecule type" value="Genomic_DNA"/>
</dbReference>
<comment type="caution">
    <text evidence="7">The sequence shown here is derived from an EMBL/GenBank/DDBJ whole genome shotgun (WGS) entry which is preliminary data.</text>
</comment>
<dbReference type="RefSeq" id="WP_148980078.1">
    <property type="nucleotide sequence ID" value="NZ_JBNIKO010000001.1"/>
</dbReference>
<keyword evidence="4" id="KW-0067">ATP-binding</keyword>
<dbReference type="InterPro" id="IPR016185">
    <property type="entry name" value="PreATP-grasp_dom_sf"/>
</dbReference>
<name>A0A5D4T4I5_9BACI</name>
<keyword evidence="3" id="KW-0547">Nucleotide-binding</keyword>
<reference evidence="7 8" key="1">
    <citation type="submission" date="2019-08" db="EMBL/GenBank/DDBJ databases">
        <title>Bacillus genomes from the desert of Cuatro Cienegas, Coahuila.</title>
        <authorList>
            <person name="Olmedo-Alvarez G."/>
        </authorList>
    </citation>
    <scope>NUCLEOTIDE SEQUENCE [LARGE SCALE GENOMIC DNA]</scope>
    <source>
        <strain evidence="7 8">CH98b_3T</strain>
    </source>
</reference>
<gene>
    <name evidence="7" type="ORF">FZC75_16545</name>
</gene>
<evidence type="ECO:0000256" key="2">
    <source>
        <dbReference type="ARBA" id="ARBA00022723"/>
    </source>
</evidence>
<proteinExistence type="predicted"/>
<feature type="domain" description="Glutathionylspermidine synthase pre-ATP-grasp-like" evidence="6">
    <location>
        <begin position="21"/>
        <end position="410"/>
    </location>
</feature>
<dbReference type="SUPFAM" id="SSF56059">
    <property type="entry name" value="Glutathione synthetase ATP-binding domain-like"/>
    <property type="match status" value="1"/>
</dbReference>
<keyword evidence="2" id="KW-0479">Metal-binding</keyword>
<dbReference type="AlphaFoldDB" id="A0A5D4T4I5"/>
<evidence type="ECO:0000313" key="7">
    <source>
        <dbReference type="EMBL" id="TYS70235.1"/>
    </source>
</evidence>
<dbReference type="GO" id="GO:0016874">
    <property type="term" value="F:ligase activity"/>
    <property type="evidence" value="ECO:0007669"/>
    <property type="project" value="UniProtKB-KW"/>
</dbReference>
<evidence type="ECO:0000256" key="4">
    <source>
        <dbReference type="ARBA" id="ARBA00022840"/>
    </source>
</evidence>
<dbReference type="Pfam" id="PF03738">
    <property type="entry name" value="GSP_synth"/>
    <property type="match status" value="1"/>
</dbReference>
<evidence type="ECO:0000313" key="8">
    <source>
        <dbReference type="Proteomes" id="UP000324517"/>
    </source>
</evidence>
<dbReference type="GO" id="GO:0005524">
    <property type="term" value="F:ATP binding"/>
    <property type="evidence" value="ECO:0007669"/>
    <property type="project" value="UniProtKB-KW"/>
</dbReference>
<protein>
    <submittedName>
        <fullName evidence="7">Glutathionylspermidine synthase family protein</fullName>
    </submittedName>
</protein>
<organism evidence="7 8">
    <name type="scientific">Sutcliffiella horikoshii</name>
    <dbReference type="NCBI Taxonomy" id="79883"/>
    <lineage>
        <taxon>Bacteria</taxon>
        <taxon>Bacillati</taxon>
        <taxon>Bacillota</taxon>
        <taxon>Bacilli</taxon>
        <taxon>Bacillales</taxon>
        <taxon>Bacillaceae</taxon>
        <taxon>Sutcliffiella</taxon>
    </lineage>
</organism>
<dbReference type="Proteomes" id="UP000324517">
    <property type="component" value="Unassembled WGS sequence"/>
</dbReference>
<evidence type="ECO:0000256" key="1">
    <source>
        <dbReference type="ARBA" id="ARBA00022598"/>
    </source>
</evidence>
<dbReference type="GO" id="GO:0046872">
    <property type="term" value="F:metal ion binding"/>
    <property type="evidence" value="ECO:0007669"/>
    <property type="project" value="UniProtKB-KW"/>
</dbReference>
<evidence type="ECO:0000259" key="6">
    <source>
        <dbReference type="Pfam" id="PF03738"/>
    </source>
</evidence>
<accession>A0A5D4T4I5</accession>
<dbReference type="OrthoDB" id="9765517at2"/>
<dbReference type="Gene3D" id="3.30.1490.330">
    <property type="match status" value="1"/>
</dbReference>
<evidence type="ECO:0000256" key="5">
    <source>
        <dbReference type="ARBA" id="ARBA00022842"/>
    </source>
</evidence>
<dbReference type="InterPro" id="IPR005494">
    <property type="entry name" value="GSPS_pre-ATP-grasp-like_dom"/>
</dbReference>
<sequence>MKEQVYQTERQAYYAKFPTFWSNLYDQEYALYSVYEIEPEEAEDIRNVANRVGRIFSKMAKLLRGLEKETLLELGYPIETIPYLSCKEIVAESIISRVDLVKTNDTYKVLEINSDTPTFIKELFQMNGEVCKEFGRVDPNGHEEERLGRAVKNAIFESYQALEKKEFPNIVFTSHDENFEDKQTVLYLKDICRLPSQYVPLHKLKIIEGEALLDEEGRKIDVLYRQTFPIESLILDKDTETGASVGLQLLELVRLKKLAIVNPLSAFLLQSKAVQAIIWGLHEQRSEFFTKEEHKWIGEYFLATYLEPTPFLSAGKKYVEKPTFGREGDSVKIYAPSGEKVEEDPNNSYVDYVQVYQEYVDLPKISFQTEIGWKDGHMMIGAFLVNEQASAFGYRLGKQIIDNLSYFMPVGFKQIKE</sequence>
<dbReference type="SUPFAM" id="SSF52440">
    <property type="entry name" value="PreATP-grasp domain"/>
    <property type="match status" value="1"/>
</dbReference>
<evidence type="ECO:0000256" key="3">
    <source>
        <dbReference type="ARBA" id="ARBA00022741"/>
    </source>
</evidence>
<keyword evidence="5" id="KW-0460">Magnesium</keyword>
<keyword evidence="1" id="KW-0436">Ligase</keyword>